<dbReference type="PIRSF" id="PIRSF002419">
    <property type="entry name" value="Tetraspanin"/>
    <property type="match status" value="1"/>
</dbReference>
<evidence type="ECO:0000256" key="4">
    <source>
        <dbReference type="ARBA" id="ARBA00022989"/>
    </source>
</evidence>
<feature type="transmembrane region" description="Helical" evidence="7">
    <location>
        <begin position="193"/>
        <end position="215"/>
    </location>
</feature>
<comment type="subcellular location">
    <subcellularLocation>
        <location evidence="1 7">Membrane</location>
        <topology evidence="1 7">Multi-pass membrane protein</topology>
    </subcellularLocation>
</comment>
<keyword evidence="5 7" id="KW-0472">Membrane</keyword>
<sequence length="218" mass="23420">MGCLSGIAKYLLFLFNFLIVVCGIALIAVGAIILVNENKGLDSFTDFSVGGFAIAVGVIIFLIAFFGCCGAIKQNSCMLTTYAVILIVLFILQIVLGALAFVAIRNDDEELDKAVLKVVQEVFDDYKSTPTNDKEKIIDEIQQDFECCGVNGTAYWGTDLLDSCYEGASKGNTLYTVGCAAAFRDIIMDNIKIIGGVAIGFAVVELVGAIFACMVRKK</sequence>
<comment type="similarity">
    <text evidence="2 7">Belongs to the tetraspanin (TM4SF) family.</text>
</comment>
<evidence type="ECO:0000256" key="2">
    <source>
        <dbReference type="ARBA" id="ARBA00006840"/>
    </source>
</evidence>
<feature type="disulfide bond" evidence="6">
    <location>
        <begin position="148"/>
        <end position="164"/>
    </location>
</feature>
<dbReference type="Pfam" id="PF00335">
    <property type="entry name" value="Tetraspanin"/>
    <property type="match status" value="1"/>
</dbReference>
<gene>
    <name evidence="8" type="ORF">Zmor_025576</name>
</gene>
<dbReference type="InterPro" id="IPR008952">
    <property type="entry name" value="Tetraspanin_EC2_sf"/>
</dbReference>
<dbReference type="PANTHER" id="PTHR19282:SF521">
    <property type="entry name" value="IP01817P-RELATED"/>
    <property type="match status" value="1"/>
</dbReference>
<feature type="disulfide bond" evidence="6">
    <location>
        <begin position="147"/>
        <end position="179"/>
    </location>
</feature>
<dbReference type="Proteomes" id="UP001168821">
    <property type="component" value="Unassembled WGS sequence"/>
</dbReference>
<dbReference type="InterPro" id="IPR018499">
    <property type="entry name" value="Tetraspanin/Peripherin"/>
</dbReference>
<evidence type="ECO:0000313" key="8">
    <source>
        <dbReference type="EMBL" id="KAJ3642823.1"/>
    </source>
</evidence>
<feature type="transmembrane region" description="Helical" evidence="7">
    <location>
        <begin position="79"/>
        <end position="104"/>
    </location>
</feature>
<evidence type="ECO:0000256" key="5">
    <source>
        <dbReference type="ARBA" id="ARBA00023136"/>
    </source>
</evidence>
<keyword evidence="9" id="KW-1185">Reference proteome</keyword>
<reference evidence="8" key="1">
    <citation type="journal article" date="2023" name="G3 (Bethesda)">
        <title>Whole genome assemblies of Zophobas morio and Tenebrio molitor.</title>
        <authorList>
            <person name="Kaur S."/>
            <person name="Stinson S.A."/>
            <person name="diCenzo G.C."/>
        </authorList>
    </citation>
    <scope>NUCLEOTIDE SEQUENCE</scope>
    <source>
        <strain evidence="8">QUZm001</strain>
    </source>
</reference>
<proteinExistence type="inferred from homology"/>
<dbReference type="PANTHER" id="PTHR19282">
    <property type="entry name" value="TETRASPANIN"/>
    <property type="match status" value="1"/>
</dbReference>
<dbReference type="SUPFAM" id="SSF48652">
    <property type="entry name" value="Tetraspanin"/>
    <property type="match status" value="1"/>
</dbReference>
<evidence type="ECO:0000256" key="6">
    <source>
        <dbReference type="PIRSR" id="PIRSR002419-1"/>
    </source>
</evidence>
<evidence type="ECO:0000256" key="7">
    <source>
        <dbReference type="RuleBase" id="RU361218"/>
    </source>
</evidence>
<evidence type="ECO:0000256" key="3">
    <source>
        <dbReference type="ARBA" id="ARBA00022692"/>
    </source>
</evidence>
<dbReference type="InterPro" id="IPR000301">
    <property type="entry name" value="Tetraspanin_animals"/>
</dbReference>
<feature type="transmembrane region" description="Helical" evidence="7">
    <location>
        <begin position="12"/>
        <end position="35"/>
    </location>
</feature>
<feature type="transmembrane region" description="Helical" evidence="7">
    <location>
        <begin position="47"/>
        <end position="72"/>
    </location>
</feature>
<dbReference type="Gene3D" id="1.10.1450.10">
    <property type="entry name" value="Tetraspanin"/>
    <property type="match status" value="1"/>
</dbReference>
<evidence type="ECO:0000313" key="9">
    <source>
        <dbReference type="Proteomes" id="UP001168821"/>
    </source>
</evidence>
<organism evidence="8 9">
    <name type="scientific">Zophobas morio</name>
    <dbReference type="NCBI Taxonomy" id="2755281"/>
    <lineage>
        <taxon>Eukaryota</taxon>
        <taxon>Metazoa</taxon>
        <taxon>Ecdysozoa</taxon>
        <taxon>Arthropoda</taxon>
        <taxon>Hexapoda</taxon>
        <taxon>Insecta</taxon>
        <taxon>Pterygota</taxon>
        <taxon>Neoptera</taxon>
        <taxon>Endopterygota</taxon>
        <taxon>Coleoptera</taxon>
        <taxon>Polyphaga</taxon>
        <taxon>Cucujiformia</taxon>
        <taxon>Tenebrionidae</taxon>
        <taxon>Zophobas</taxon>
    </lineage>
</organism>
<comment type="caution">
    <text evidence="8">The sequence shown here is derived from an EMBL/GenBank/DDBJ whole genome shotgun (WGS) entry which is preliminary data.</text>
</comment>
<keyword evidence="6" id="KW-1015">Disulfide bond</keyword>
<name>A0AA38HRX1_9CUCU</name>
<dbReference type="GO" id="GO:0005886">
    <property type="term" value="C:plasma membrane"/>
    <property type="evidence" value="ECO:0007669"/>
    <property type="project" value="TreeGrafter"/>
</dbReference>
<keyword evidence="4 7" id="KW-1133">Transmembrane helix</keyword>
<dbReference type="CDD" id="cd03127">
    <property type="entry name" value="tetraspanin_LEL"/>
    <property type="match status" value="1"/>
</dbReference>
<dbReference type="AlphaFoldDB" id="A0AA38HRX1"/>
<accession>A0AA38HRX1</accession>
<dbReference type="EMBL" id="JALNTZ010000008">
    <property type="protein sequence ID" value="KAJ3642823.1"/>
    <property type="molecule type" value="Genomic_DNA"/>
</dbReference>
<dbReference type="PRINTS" id="PR00259">
    <property type="entry name" value="TMFOUR"/>
</dbReference>
<evidence type="ECO:0000256" key="1">
    <source>
        <dbReference type="ARBA" id="ARBA00004141"/>
    </source>
</evidence>
<protein>
    <recommendedName>
        <fullName evidence="7">Tetraspanin</fullName>
    </recommendedName>
</protein>
<keyword evidence="3 7" id="KW-0812">Transmembrane</keyword>